<dbReference type="EMBL" id="JBHMCF010000049">
    <property type="protein sequence ID" value="MFB9476375.1"/>
    <property type="molecule type" value="Genomic_DNA"/>
</dbReference>
<proteinExistence type="predicted"/>
<dbReference type="RefSeq" id="WP_379485032.1">
    <property type="nucleotide sequence ID" value="NZ_JBHMCF010000049.1"/>
</dbReference>
<gene>
    <name evidence="1" type="ORF">ACFFR3_43350</name>
</gene>
<dbReference type="InterPro" id="IPR016181">
    <property type="entry name" value="Acyl_CoA_acyltransferase"/>
</dbReference>
<dbReference type="Proteomes" id="UP001589568">
    <property type="component" value="Unassembled WGS sequence"/>
</dbReference>
<reference evidence="1 2" key="1">
    <citation type="submission" date="2024-09" db="EMBL/GenBank/DDBJ databases">
        <authorList>
            <person name="Sun Q."/>
            <person name="Mori K."/>
        </authorList>
    </citation>
    <scope>NUCLEOTIDE SEQUENCE [LARGE SCALE GENOMIC DNA]</scope>
    <source>
        <strain evidence="1 2">JCM 3324</strain>
    </source>
</reference>
<evidence type="ECO:0008006" key="3">
    <source>
        <dbReference type="Google" id="ProtNLM"/>
    </source>
</evidence>
<keyword evidence="2" id="KW-1185">Reference proteome</keyword>
<accession>A0ABV5P1C4</accession>
<protein>
    <recommendedName>
        <fullName evidence="3">GNAT family N-acetyltransferase</fullName>
    </recommendedName>
</protein>
<evidence type="ECO:0000313" key="2">
    <source>
        <dbReference type="Proteomes" id="UP001589568"/>
    </source>
</evidence>
<organism evidence="1 2">
    <name type="scientific">Nonomuraea salmonea</name>
    <dbReference type="NCBI Taxonomy" id="46181"/>
    <lineage>
        <taxon>Bacteria</taxon>
        <taxon>Bacillati</taxon>
        <taxon>Actinomycetota</taxon>
        <taxon>Actinomycetes</taxon>
        <taxon>Streptosporangiales</taxon>
        <taxon>Streptosporangiaceae</taxon>
        <taxon>Nonomuraea</taxon>
    </lineage>
</organism>
<sequence length="266" mass="30679">MKVVFSECAPDYGSYVFPYQVWAFLEDGEDIEVPYENGFLPGVLDLSRFYLTRSVRVDLRRYTSTGRVRYVRRRCQDIGWELLDRREFRWSPEYKALYADYFDQQEINAGYRRNRFEEMLEAPFTTHVALFHDVRDGRAAGLVPLFAGAGLAQYGIPVYDTRYRPISIGNHMMSSVLAELQARGLRHCYLGSCYTRGDLYKTRFAGMEVFNGHAWTSSREELHFLLDRQDDATGGHLLEHRPYVDAYCGADVASLRSTAPGRLTLA</sequence>
<dbReference type="SUPFAM" id="SSF55729">
    <property type="entry name" value="Acyl-CoA N-acyltransferases (Nat)"/>
    <property type="match status" value="1"/>
</dbReference>
<comment type="caution">
    <text evidence="1">The sequence shown here is derived from an EMBL/GenBank/DDBJ whole genome shotgun (WGS) entry which is preliminary data.</text>
</comment>
<name>A0ABV5P1C4_9ACTN</name>
<evidence type="ECO:0000313" key="1">
    <source>
        <dbReference type="EMBL" id="MFB9476375.1"/>
    </source>
</evidence>